<comment type="caution">
    <text evidence="2">The sequence shown here is derived from an EMBL/GenBank/DDBJ whole genome shotgun (WGS) entry which is preliminary data.</text>
</comment>
<protein>
    <submittedName>
        <fullName evidence="2">Uncharacterized protein</fullName>
    </submittedName>
</protein>
<organism evidence="2 3">
    <name type="scientific">Taenia crassiceps</name>
    <dbReference type="NCBI Taxonomy" id="6207"/>
    <lineage>
        <taxon>Eukaryota</taxon>
        <taxon>Metazoa</taxon>
        <taxon>Spiralia</taxon>
        <taxon>Lophotrochozoa</taxon>
        <taxon>Platyhelminthes</taxon>
        <taxon>Cestoda</taxon>
        <taxon>Eucestoda</taxon>
        <taxon>Cyclophyllidea</taxon>
        <taxon>Taeniidae</taxon>
        <taxon>Taenia</taxon>
    </lineage>
</organism>
<name>A0ABR4PZM7_9CEST</name>
<sequence length="200" mass="22552">MAVMAADCERQLEEDFSYRLTPSSRDCVDGPIYVSSCTRLEEEETDVEQEGEEEDEEKDYDGDEEINDTRDLSRRSRSRPDDVFEIKGHDPLSLSRPLCYAPLQCVFATQPQLTPLPSLRLTRMLLLQARHQFVPASTTNSYRIFSQRPLLCPTPLHLKANCSSASAPTDAASTVSSSVYPLESEGERELLLLPITQFMT</sequence>
<accession>A0ABR4PZM7</accession>
<proteinExistence type="predicted"/>
<feature type="compositionally biased region" description="Acidic residues" evidence="1">
    <location>
        <begin position="41"/>
        <end position="66"/>
    </location>
</feature>
<evidence type="ECO:0000256" key="1">
    <source>
        <dbReference type="SAM" id="MobiDB-lite"/>
    </source>
</evidence>
<evidence type="ECO:0000313" key="3">
    <source>
        <dbReference type="Proteomes" id="UP001651158"/>
    </source>
</evidence>
<feature type="region of interest" description="Disordered" evidence="1">
    <location>
        <begin position="38"/>
        <end position="87"/>
    </location>
</feature>
<gene>
    <name evidence="2" type="ORF">TcWFU_005384</name>
</gene>
<evidence type="ECO:0000313" key="2">
    <source>
        <dbReference type="EMBL" id="KAL5102852.1"/>
    </source>
</evidence>
<reference evidence="2 3" key="1">
    <citation type="journal article" date="2022" name="Front. Cell. Infect. Microbiol.">
        <title>The Genomes of Two Strains of Taenia crassiceps the Animal Model for the Study of Human Cysticercosis.</title>
        <authorList>
            <person name="Bobes R.J."/>
            <person name="Estrada K."/>
            <person name="Rios-Valencia D.G."/>
            <person name="Calderon-Gallegos A."/>
            <person name="de la Torre P."/>
            <person name="Carrero J.C."/>
            <person name="Sanchez-Flores A."/>
            <person name="Laclette J.P."/>
        </authorList>
    </citation>
    <scope>NUCLEOTIDE SEQUENCE [LARGE SCALE GENOMIC DNA]</scope>
    <source>
        <strain evidence="2">WFUcys</strain>
    </source>
</reference>
<keyword evidence="3" id="KW-1185">Reference proteome</keyword>
<dbReference type="EMBL" id="JAKROA010000023">
    <property type="protein sequence ID" value="KAL5102852.1"/>
    <property type="molecule type" value="Genomic_DNA"/>
</dbReference>
<feature type="compositionally biased region" description="Basic and acidic residues" evidence="1">
    <location>
        <begin position="67"/>
        <end position="87"/>
    </location>
</feature>
<dbReference type="Proteomes" id="UP001651158">
    <property type="component" value="Unassembled WGS sequence"/>
</dbReference>